<evidence type="ECO:0000256" key="2">
    <source>
        <dbReference type="SAM" id="SignalP"/>
    </source>
</evidence>
<evidence type="ECO:0000313" key="3">
    <source>
        <dbReference type="EMBL" id="KAE8982353.1"/>
    </source>
</evidence>
<dbReference type="AlphaFoldDB" id="A0A6A4CIS5"/>
<name>A0A6A4CIS5_9STRA</name>
<dbReference type="EMBL" id="QXFU01001971">
    <property type="protein sequence ID" value="KAE8992448.1"/>
    <property type="molecule type" value="Genomic_DNA"/>
</dbReference>
<evidence type="ECO:0000313" key="6">
    <source>
        <dbReference type="Proteomes" id="UP000429607"/>
    </source>
</evidence>
<evidence type="ECO:0000313" key="7">
    <source>
        <dbReference type="Proteomes" id="UP000434957"/>
    </source>
</evidence>
<gene>
    <name evidence="3" type="ORF">PR001_g23754</name>
    <name evidence="4" type="ORF">PR002_g20542</name>
    <name evidence="5" type="ORF">PR003_g25653</name>
</gene>
<reference evidence="5 7" key="1">
    <citation type="submission" date="2018-08" db="EMBL/GenBank/DDBJ databases">
        <title>Genomic investigation of the strawberry pathogen Phytophthora fragariae indicates pathogenicity is determined by transcriptional variation in three key races.</title>
        <authorList>
            <person name="Adams T.M."/>
            <person name="Armitage A.D."/>
            <person name="Sobczyk M.K."/>
            <person name="Bates H.J."/>
            <person name="Dunwell J.M."/>
            <person name="Nellist C.F."/>
            <person name="Harrison R.J."/>
        </authorList>
    </citation>
    <scope>NUCLEOTIDE SEQUENCE [LARGE SCALE GENOMIC DNA]</scope>
    <source>
        <strain evidence="3 6">SCRP249</strain>
        <strain evidence="4 8">SCRP324</strain>
        <strain evidence="5 7">SCRP333</strain>
    </source>
</reference>
<feature type="transmembrane region" description="Helical" evidence="1">
    <location>
        <begin position="268"/>
        <end position="291"/>
    </location>
</feature>
<feature type="chain" id="PRO_5036381185" description="Intimal thickness related receptor IRP domain-containing protein" evidence="2">
    <location>
        <begin position="31"/>
        <end position="599"/>
    </location>
</feature>
<dbReference type="Proteomes" id="UP000429607">
    <property type="component" value="Unassembled WGS sequence"/>
</dbReference>
<accession>A0A6A4CIS5</accession>
<evidence type="ECO:0000313" key="8">
    <source>
        <dbReference type="Proteomes" id="UP000435112"/>
    </source>
</evidence>
<protein>
    <recommendedName>
        <fullName evidence="9">Intimal thickness related receptor IRP domain-containing protein</fullName>
    </recommendedName>
</protein>
<feature type="transmembrane region" description="Helical" evidence="1">
    <location>
        <begin position="312"/>
        <end position="329"/>
    </location>
</feature>
<feature type="transmembrane region" description="Helical" evidence="1">
    <location>
        <begin position="399"/>
        <end position="420"/>
    </location>
</feature>
<feature type="transmembrane region" description="Helical" evidence="1">
    <location>
        <begin position="335"/>
        <end position="362"/>
    </location>
</feature>
<keyword evidence="1" id="KW-0812">Transmembrane</keyword>
<organism evidence="5 7">
    <name type="scientific">Phytophthora rubi</name>
    <dbReference type="NCBI Taxonomy" id="129364"/>
    <lineage>
        <taxon>Eukaryota</taxon>
        <taxon>Sar</taxon>
        <taxon>Stramenopiles</taxon>
        <taxon>Oomycota</taxon>
        <taxon>Peronosporomycetes</taxon>
        <taxon>Peronosporales</taxon>
        <taxon>Peronosporaceae</taxon>
        <taxon>Phytophthora</taxon>
    </lineage>
</organism>
<keyword evidence="1" id="KW-0472">Membrane</keyword>
<proteinExistence type="predicted"/>
<evidence type="ECO:0000313" key="4">
    <source>
        <dbReference type="EMBL" id="KAE8992448.1"/>
    </source>
</evidence>
<keyword evidence="1" id="KW-1133">Transmembrane helix</keyword>
<evidence type="ECO:0000256" key="1">
    <source>
        <dbReference type="SAM" id="Phobius"/>
    </source>
</evidence>
<sequence>MMPFRRSAVCSRASLIILSLSCLVTTRVLASGATATLFGQSDFHHQVTLDSKFSPLEFLATFDLEQGGWFEFQFDVHFSLATLEESEERVMLYLLACDESAKTSLNLPSNSSSSTNRSSVPSYCAMPNRTLDYYCESFPLENQSSDKATYKSTKKIIGLADNVTSQTEYAVVTASNSTTLSFYIDACELLGGGEGILRSCLEFPPPSDGSSCFYCPTNYPYLSETERTRWSEECEISPASNQVVLGSVAMNLCTENGECLWQSNKNLVGFYGASTALWGLACLIGAVHLYYAPPGSVVALHYKLMGVPLTQVVYSALSFASKFTAGYFASPKFNLLAIVTLVAQVVALAVSAEVALFIAAGWSITQRNLDRIDLIRIRCVAVEWALAFVLLKQLEVNNIGIAVIWGVSWFSILFLIHYYATANLKMLRLRYRIGEQVSIDTSLVMWKGTLFLHYRRLQKGYLFVATVASLTSSDSRWHIWEWISVQGHELLVFLFYAALSYICRCQQFRFSELENLEIDIGEGAERANSATTQENTSGDPLSSSSVIPVIEQPVRKKVATTLILNPDSGVMLGTAYAFEKPAEANDGSHAKETPGASAS</sequence>
<dbReference type="OrthoDB" id="102230at2759"/>
<feature type="transmembrane region" description="Helical" evidence="1">
    <location>
        <begin position="374"/>
        <end position="393"/>
    </location>
</feature>
<evidence type="ECO:0000313" key="5">
    <source>
        <dbReference type="EMBL" id="KAE9289062.1"/>
    </source>
</evidence>
<dbReference type="Proteomes" id="UP000434957">
    <property type="component" value="Unassembled WGS sequence"/>
</dbReference>
<dbReference type="EMBL" id="QXFT01003125">
    <property type="protein sequence ID" value="KAE9289062.1"/>
    <property type="molecule type" value="Genomic_DNA"/>
</dbReference>
<keyword evidence="2" id="KW-0732">Signal</keyword>
<comment type="caution">
    <text evidence="5">The sequence shown here is derived from an EMBL/GenBank/DDBJ whole genome shotgun (WGS) entry which is preliminary data.</text>
</comment>
<dbReference type="Proteomes" id="UP000435112">
    <property type="component" value="Unassembled WGS sequence"/>
</dbReference>
<evidence type="ECO:0008006" key="9">
    <source>
        <dbReference type="Google" id="ProtNLM"/>
    </source>
</evidence>
<keyword evidence="7" id="KW-1185">Reference proteome</keyword>
<dbReference type="EMBL" id="QXFV01002874">
    <property type="protein sequence ID" value="KAE8982353.1"/>
    <property type="molecule type" value="Genomic_DNA"/>
</dbReference>
<feature type="signal peptide" evidence="2">
    <location>
        <begin position="1"/>
        <end position="30"/>
    </location>
</feature>